<comment type="subcellular location">
    <subcellularLocation>
        <location evidence="1">Membrane</location>
        <topology evidence="1">Multi-pass membrane protein</topology>
    </subcellularLocation>
</comment>
<reference evidence="13 14" key="1">
    <citation type="journal article" date="2021" name="Elife">
        <title>Chloroplast acquisition without the gene transfer in kleptoplastic sea slugs, Plakobranchus ocellatus.</title>
        <authorList>
            <person name="Maeda T."/>
            <person name="Takahashi S."/>
            <person name="Yoshida T."/>
            <person name="Shimamura S."/>
            <person name="Takaki Y."/>
            <person name="Nagai Y."/>
            <person name="Toyoda A."/>
            <person name="Suzuki Y."/>
            <person name="Arimoto A."/>
            <person name="Ishii H."/>
            <person name="Satoh N."/>
            <person name="Nishiyama T."/>
            <person name="Hasebe M."/>
            <person name="Maruyama T."/>
            <person name="Minagawa J."/>
            <person name="Obokata J."/>
            <person name="Shigenobu S."/>
        </authorList>
    </citation>
    <scope>NUCLEOTIDE SEQUENCE [LARGE SCALE GENOMIC DNA]</scope>
</reference>
<protein>
    <submittedName>
        <fullName evidence="13">Acid-sensing ion channel 1-like</fullName>
    </submittedName>
</protein>
<dbReference type="Proteomes" id="UP000762676">
    <property type="component" value="Unassembled WGS sequence"/>
</dbReference>
<keyword evidence="5 12" id="KW-1133">Transmembrane helix</keyword>
<dbReference type="Gene3D" id="1.10.287.770">
    <property type="entry name" value="YojJ-like"/>
    <property type="match status" value="1"/>
</dbReference>
<dbReference type="Pfam" id="PF00858">
    <property type="entry name" value="ASC"/>
    <property type="match status" value="1"/>
</dbReference>
<dbReference type="PANTHER" id="PTHR11690">
    <property type="entry name" value="AMILORIDE-SENSITIVE SODIUM CHANNEL-RELATED"/>
    <property type="match status" value="1"/>
</dbReference>
<evidence type="ECO:0000256" key="7">
    <source>
        <dbReference type="ARBA" id="ARBA00023065"/>
    </source>
</evidence>
<evidence type="ECO:0000256" key="12">
    <source>
        <dbReference type="SAM" id="Phobius"/>
    </source>
</evidence>
<gene>
    <name evidence="13" type="ORF">ElyMa_006850200</name>
</gene>
<evidence type="ECO:0000313" key="14">
    <source>
        <dbReference type="Proteomes" id="UP000762676"/>
    </source>
</evidence>
<evidence type="ECO:0000256" key="8">
    <source>
        <dbReference type="ARBA" id="ARBA00023136"/>
    </source>
</evidence>
<evidence type="ECO:0000256" key="3">
    <source>
        <dbReference type="ARBA" id="ARBA00022461"/>
    </source>
</evidence>
<sequence>MSTIFKLVSGEGRNNAVKLSKVEEEKIAGLPAVGKAMRGLTLYFDTSPIDIPYRIFMSDGFKIVLHDPDLHPLPLSSGFMVAGETTVEVEISKNVKEGLPPPFDAFGSGACVDTESEHFENPLKRYPKYSKELCEAECFVDYVVQECGGCRHFFHPGNESVCHLKHLAQCFRDAEVTYYGGGQKNDSSLPPAASCNCLMPCRQEFYSASVSSAPFRPTQYFKEIQRQAGMPVISNIAYVHFFYSDPVVTTMKQVAIYSTEGLLGNIGGQIGLFMGFSLVTVAEMLELIFLLVTRGRSLKAKVKQQKEVEALVRASMKMNT</sequence>
<evidence type="ECO:0000256" key="6">
    <source>
        <dbReference type="ARBA" id="ARBA00023053"/>
    </source>
</evidence>
<keyword evidence="2 11" id="KW-0813">Transport</keyword>
<evidence type="ECO:0000256" key="2">
    <source>
        <dbReference type="ARBA" id="ARBA00022448"/>
    </source>
</evidence>
<dbReference type="EMBL" id="BMAT01013696">
    <property type="protein sequence ID" value="GFS18516.1"/>
    <property type="molecule type" value="Genomic_DNA"/>
</dbReference>
<dbReference type="InterPro" id="IPR001873">
    <property type="entry name" value="ENaC"/>
</dbReference>
<comment type="similarity">
    <text evidence="11">Belongs to the amiloride-sensitive sodium channel (TC 1.A.6) family.</text>
</comment>
<dbReference type="GO" id="GO:0005886">
    <property type="term" value="C:plasma membrane"/>
    <property type="evidence" value="ECO:0007669"/>
    <property type="project" value="TreeGrafter"/>
</dbReference>
<keyword evidence="6" id="KW-0915">Sodium</keyword>
<keyword evidence="10 11" id="KW-0407">Ion channel</keyword>
<evidence type="ECO:0000256" key="9">
    <source>
        <dbReference type="ARBA" id="ARBA00023201"/>
    </source>
</evidence>
<evidence type="ECO:0000256" key="1">
    <source>
        <dbReference type="ARBA" id="ARBA00004141"/>
    </source>
</evidence>
<proteinExistence type="inferred from homology"/>
<dbReference type="GO" id="GO:0015280">
    <property type="term" value="F:ligand-gated sodium channel activity"/>
    <property type="evidence" value="ECO:0007669"/>
    <property type="project" value="TreeGrafter"/>
</dbReference>
<dbReference type="AlphaFoldDB" id="A0AAV4JD27"/>
<keyword evidence="7 11" id="KW-0406">Ion transport</keyword>
<feature type="transmembrane region" description="Helical" evidence="12">
    <location>
        <begin position="270"/>
        <end position="293"/>
    </location>
</feature>
<comment type="caution">
    <text evidence="13">The sequence shown here is derived from an EMBL/GenBank/DDBJ whole genome shotgun (WGS) entry which is preliminary data.</text>
</comment>
<accession>A0AAV4JD27</accession>
<evidence type="ECO:0000256" key="5">
    <source>
        <dbReference type="ARBA" id="ARBA00022989"/>
    </source>
</evidence>
<keyword evidence="9 11" id="KW-0739">Sodium transport</keyword>
<keyword evidence="14" id="KW-1185">Reference proteome</keyword>
<organism evidence="13 14">
    <name type="scientific">Elysia marginata</name>
    <dbReference type="NCBI Taxonomy" id="1093978"/>
    <lineage>
        <taxon>Eukaryota</taxon>
        <taxon>Metazoa</taxon>
        <taxon>Spiralia</taxon>
        <taxon>Lophotrochozoa</taxon>
        <taxon>Mollusca</taxon>
        <taxon>Gastropoda</taxon>
        <taxon>Heterobranchia</taxon>
        <taxon>Euthyneura</taxon>
        <taxon>Panpulmonata</taxon>
        <taxon>Sacoglossa</taxon>
        <taxon>Placobranchoidea</taxon>
        <taxon>Plakobranchidae</taxon>
        <taxon>Elysia</taxon>
    </lineage>
</organism>
<dbReference type="PANTHER" id="PTHR11690:SF300">
    <property type="entry name" value="PICKPOCKET PROTEIN 19"/>
    <property type="match status" value="1"/>
</dbReference>
<evidence type="ECO:0000313" key="13">
    <source>
        <dbReference type="EMBL" id="GFS18516.1"/>
    </source>
</evidence>
<evidence type="ECO:0000256" key="10">
    <source>
        <dbReference type="ARBA" id="ARBA00023303"/>
    </source>
</evidence>
<keyword evidence="8 12" id="KW-0472">Membrane</keyword>
<keyword evidence="4 11" id="KW-0812">Transmembrane</keyword>
<dbReference type="PRINTS" id="PR01078">
    <property type="entry name" value="AMINACHANNEL"/>
</dbReference>
<dbReference type="Gene3D" id="1.10.287.820">
    <property type="entry name" value="Acid-sensing ion channel domain"/>
    <property type="match status" value="1"/>
</dbReference>
<keyword evidence="3 11" id="KW-0894">Sodium channel</keyword>
<evidence type="ECO:0000256" key="4">
    <source>
        <dbReference type="ARBA" id="ARBA00022692"/>
    </source>
</evidence>
<name>A0AAV4JD27_9GAST</name>
<evidence type="ECO:0000256" key="11">
    <source>
        <dbReference type="RuleBase" id="RU000679"/>
    </source>
</evidence>